<name>A0ABV6AB85_9PSEU</name>
<keyword evidence="1" id="KW-1133">Transmembrane helix</keyword>
<feature type="transmembrane region" description="Helical" evidence="1">
    <location>
        <begin position="104"/>
        <end position="124"/>
    </location>
</feature>
<accession>A0ABV6AB85</accession>
<dbReference type="Proteomes" id="UP001589693">
    <property type="component" value="Unassembled WGS sequence"/>
</dbReference>
<organism evidence="2 3">
    <name type="scientific">Allokutzneria oryzae</name>
    <dbReference type="NCBI Taxonomy" id="1378989"/>
    <lineage>
        <taxon>Bacteria</taxon>
        <taxon>Bacillati</taxon>
        <taxon>Actinomycetota</taxon>
        <taxon>Actinomycetes</taxon>
        <taxon>Pseudonocardiales</taxon>
        <taxon>Pseudonocardiaceae</taxon>
        <taxon>Allokutzneria</taxon>
    </lineage>
</organism>
<keyword evidence="1" id="KW-0472">Membrane</keyword>
<gene>
    <name evidence="2" type="ORF">ACFFQA_37405</name>
</gene>
<feature type="transmembrane region" description="Helical" evidence="1">
    <location>
        <begin position="49"/>
        <end position="67"/>
    </location>
</feature>
<evidence type="ECO:0000256" key="1">
    <source>
        <dbReference type="SAM" id="Phobius"/>
    </source>
</evidence>
<evidence type="ECO:0000313" key="2">
    <source>
        <dbReference type="EMBL" id="MFB9909643.1"/>
    </source>
</evidence>
<keyword evidence="3" id="KW-1185">Reference proteome</keyword>
<dbReference type="RefSeq" id="WP_377862556.1">
    <property type="nucleotide sequence ID" value="NZ_JBHLZU010000037.1"/>
</dbReference>
<reference evidence="2 3" key="1">
    <citation type="submission" date="2024-09" db="EMBL/GenBank/DDBJ databases">
        <authorList>
            <person name="Sun Q."/>
            <person name="Mori K."/>
        </authorList>
    </citation>
    <scope>NUCLEOTIDE SEQUENCE [LARGE SCALE GENOMIC DNA]</scope>
    <source>
        <strain evidence="2 3">TBRC 7907</strain>
    </source>
</reference>
<feature type="transmembrane region" description="Helical" evidence="1">
    <location>
        <begin position="22"/>
        <end position="42"/>
    </location>
</feature>
<proteinExistence type="predicted"/>
<keyword evidence="1" id="KW-0812">Transmembrane</keyword>
<protein>
    <submittedName>
        <fullName evidence="2">Uncharacterized protein</fullName>
    </submittedName>
</protein>
<comment type="caution">
    <text evidence="2">The sequence shown here is derived from an EMBL/GenBank/DDBJ whole genome shotgun (WGS) entry which is preliminary data.</text>
</comment>
<sequence length="182" mass="19089">MTRHPHAAVDAAMERRTSPSDWLVALGASHVLLGGLVAAVTGPLELRHGSWLAAYLVLVCGVAQYAMGRAPSWFDRHPCGGNVWIQVAGWNSGNVAVVVGTLAAARYLVDVGGAVLLVVLVGALRSALQRPVRTPAVGDRSLGPLPTARLPACRARVAYVASLVVLVDRVRATTTTSTVKTR</sequence>
<dbReference type="EMBL" id="JBHLZU010000037">
    <property type="protein sequence ID" value="MFB9909643.1"/>
    <property type="molecule type" value="Genomic_DNA"/>
</dbReference>
<evidence type="ECO:0000313" key="3">
    <source>
        <dbReference type="Proteomes" id="UP001589693"/>
    </source>
</evidence>